<dbReference type="InterPro" id="IPR036217">
    <property type="entry name" value="MethylDNA_cys_MeTrfase_DNAb"/>
</dbReference>
<evidence type="ECO:0000313" key="3">
    <source>
        <dbReference type="EMBL" id="TXC78925.1"/>
    </source>
</evidence>
<dbReference type="PANTHER" id="PTHR42942">
    <property type="entry name" value="6-O-METHYLGUANINE DNA METHYLTRANSFERASE"/>
    <property type="match status" value="1"/>
</dbReference>
<evidence type="ECO:0000256" key="1">
    <source>
        <dbReference type="ARBA" id="ARBA00022763"/>
    </source>
</evidence>
<dbReference type="InterPro" id="IPR052520">
    <property type="entry name" value="ATL_DNA_repair"/>
</dbReference>
<evidence type="ECO:0000313" key="4">
    <source>
        <dbReference type="Proteomes" id="UP000321168"/>
    </source>
</evidence>
<gene>
    <name evidence="3" type="ORF">FRX97_06840</name>
</gene>
<dbReference type="InterPro" id="IPR036388">
    <property type="entry name" value="WH-like_DNA-bd_sf"/>
</dbReference>
<dbReference type="CDD" id="cd06445">
    <property type="entry name" value="ATase"/>
    <property type="match status" value="1"/>
</dbReference>
<protein>
    <submittedName>
        <fullName evidence="3">MGMT family protein</fullName>
    </submittedName>
</protein>
<accession>A0A5C6V5J6</accession>
<dbReference type="Pfam" id="PF01035">
    <property type="entry name" value="DNA_binding_1"/>
    <property type="match status" value="1"/>
</dbReference>
<dbReference type="OrthoDB" id="9132167at2"/>
<dbReference type="AlphaFoldDB" id="A0A5C6V5J6"/>
<comment type="caution">
    <text evidence="3">The sequence shown here is derived from an EMBL/GenBank/DDBJ whole genome shotgun (WGS) entry which is preliminary data.</text>
</comment>
<keyword evidence="4" id="KW-1185">Reference proteome</keyword>
<reference evidence="3 4" key="1">
    <citation type="submission" date="2019-08" db="EMBL/GenBank/DDBJ databases">
        <title>Genome of Luteibaculum oceani JCM 18817.</title>
        <authorList>
            <person name="Bowman J.P."/>
        </authorList>
    </citation>
    <scope>NUCLEOTIDE SEQUENCE [LARGE SCALE GENOMIC DNA]</scope>
    <source>
        <strain evidence="3 4">JCM 18817</strain>
    </source>
</reference>
<proteinExistence type="predicted"/>
<dbReference type="Gene3D" id="1.10.10.10">
    <property type="entry name" value="Winged helix-like DNA-binding domain superfamily/Winged helix DNA-binding domain"/>
    <property type="match status" value="1"/>
</dbReference>
<evidence type="ECO:0000259" key="2">
    <source>
        <dbReference type="Pfam" id="PF01035"/>
    </source>
</evidence>
<dbReference type="EMBL" id="VORB01000005">
    <property type="protein sequence ID" value="TXC78925.1"/>
    <property type="molecule type" value="Genomic_DNA"/>
</dbReference>
<dbReference type="Proteomes" id="UP000321168">
    <property type="component" value="Unassembled WGS sequence"/>
</dbReference>
<dbReference type="InterPro" id="IPR014048">
    <property type="entry name" value="MethylDNA_cys_MeTrfase_DNA-bd"/>
</dbReference>
<dbReference type="GO" id="GO:0006281">
    <property type="term" value="P:DNA repair"/>
    <property type="evidence" value="ECO:0007669"/>
    <property type="project" value="InterPro"/>
</dbReference>
<dbReference type="RefSeq" id="WP_147014449.1">
    <property type="nucleotide sequence ID" value="NZ_VORB01000005.1"/>
</dbReference>
<sequence length="109" mass="11935">MKKSSDAYERIYALVRNIPEGKVCTYGDIAEAIGSKGGARLVGWAMNGSHNANPPVPAHRVVNRLGQLSGKHHFPTPTAMQELLEAEGVKVKDDQILDFASHRWKPTLS</sequence>
<keyword evidence="1" id="KW-0227">DNA damage</keyword>
<dbReference type="PANTHER" id="PTHR42942:SF1">
    <property type="entry name" value="ALKYLTRANSFERASE-LIKE PROTEIN 1"/>
    <property type="match status" value="1"/>
</dbReference>
<name>A0A5C6V5J6_9FLAO</name>
<feature type="domain" description="Methylated-DNA-[protein]-cysteine S-methyltransferase DNA binding" evidence="2">
    <location>
        <begin position="8"/>
        <end position="89"/>
    </location>
</feature>
<dbReference type="SUPFAM" id="SSF46767">
    <property type="entry name" value="Methylated DNA-protein cysteine methyltransferase, C-terminal domain"/>
    <property type="match status" value="1"/>
</dbReference>
<dbReference type="GO" id="GO:0003824">
    <property type="term" value="F:catalytic activity"/>
    <property type="evidence" value="ECO:0007669"/>
    <property type="project" value="InterPro"/>
</dbReference>
<organism evidence="3 4">
    <name type="scientific">Luteibaculum oceani</name>
    <dbReference type="NCBI Taxonomy" id="1294296"/>
    <lineage>
        <taxon>Bacteria</taxon>
        <taxon>Pseudomonadati</taxon>
        <taxon>Bacteroidota</taxon>
        <taxon>Flavobacteriia</taxon>
        <taxon>Flavobacteriales</taxon>
        <taxon>Luteibaculaceae</taxon>
        <taxon>Luteibaculum</taxon>
    </lineage>
</organism>